<keyword evidence="9" id="KW-1071">Ligand-gated ion channel</keyword>
<evidence type="ECO:0000256" key="10">
    <source>
        <dbReference type="ARBA" id="ARBA00023303"/>
    </source>
</evidence>
<evidence type="ECO:0000256" key="2">
    <source>
        <dbReference type="ARBA" id="ARBA00022448"/>
    </source>
</evidence>
<keyword evidence="7 14" id="KW-0675">Receptor</keyword>
<evidence type="ECO:0000256" key="12">
    <source>
        <dbReference type="SAM" id="SignalP"/>
    </source>
</evidence>
<dbReference type="Pfam" id="PF00060">
    <property type="entry name" value="Lig_chan"/>
    <property type="match status" value="1"/>
</dbReference>
<evidence type="ECO:0000256" key="7">
    <source>
        <dbReference type="ARBA" id="ARBA00023170"/>
    </source>
</evidence>
<dbReference type="AlphaFoldDB" id="A0A1Y1IUX9"/>
<protein>
    <submittedName>
        <fullName evidence="14">Glutamate receptor</fullName>
    </submittedName>
</protein>
<keyword evidence="10" id="KW-0407">Ion channel</keyword>
<feature type="transmembrane region" description="Helical" evidence="11">
    <location>
        <begin position="224"/>
        <end position="242"/>
    </location>
</feature>
<evidence type="ECO:0000256" key="4">
    <source>
        <dbReference type="ARBA" id="ARBA00022989"/>
    </source>
</evidence>
<dbReference type="Proteomes" id="UP000054558">
    <property type="component" value="Unassembled WGS sequence"/>
</dbReference>
<keyword evidence="8" id="KW-0325">Glycoprotein</keyword>
<dbReference type="Gene3D" id="3.40.190.10">
    <property type="entry name" value="Periplasmic binding protein-like II"/>
    <property type="match status" value="1"/>
</dbReference>
<evidence type="ECO:0000256" key="1">
    <source>
        <dbReference type="ARBA" id="ARBA00004141"/>
    </source>
</evidence>
<keyword evidence="5" id="KW-0406">Ion transport</keyword>
<feature type="domain" description="Ionotropic glutamate receptor C-terminal" evidence="13">
    <location>
        <begin position="154"/>
        <end position="410"/>
    </location>
</feature>
<accession>A0A1Y1IUX9</accession>
<dbReference type="SUPFAM" id="SSF53850">
    <property type="entry name" value="Periplasmic binding protein-like II"/>
    <property type="match status" value="1"/>
</dbReference>
<proteinExistence type="predicted"/>
<dbReference type="OMA" id="EITHNEM"/>
<comment type="subcellular location">
    <subcellularLocation>
        <location evidence="1">Membrane</location>
        <topology evidence="1">Multi-pass membrane protein</topology>
    </subcellularLocation>
</comment>
<feature type="transmembrane region" description="Helical" evidence="11">
    <location>
        <begin position="403"/>
        <end position="422"/>
    </location>
</feature>
<evidence type="ECO:0000256" key="6">
    <source>
        <dbReference type="ARBA" id="ARBA00023136"/>
    </source>
</evidence>
<organism evidence="14 15">
    <name type="scientific">Klebsormidium nitens</name>
    <name type="common">Green alga</name>
    <name type="synonym">Ulothrix nitens</name>
    <dbReference type="NCBI Taxonomy" id="105231"/>
    <lineage>
        <taxon>Eukaryota</taxon>
        <taxon>Viridiplantae</taxon>
        <taxon>Streptophyta</taxon>
        <taxon>Klebsormidiophyceae</taxon>
        <taxon>Klebsormidiales</taxon>
        <taxon>Klebsormidiaceae</taxon>
        <taxon>Klebsormidium</taxon>
    </lineage>
</organism>
<dbReference type="Gene3D" id="1.10.287.70">
    <property type="match status" value="1"/>
</dbReference>
<keyword evidence="15" id="KW-1185">Reference proteome</keyword>
<evidence type="ECO:0000256" key="9">
    <source>
        <dbReference type="ARBA" id="ARBA00023286"/>
    </source>
</evidence>
<gene>
    <name evidence="14" type="ORF">KFL_009110020</name>
</gene>
<feature type="chain" id="PRO_5013141282" evidence="12">
    <location>
        <begin position="24"/>
        <end position="466"/>
    </location>
</feature>
<dbReference type="InterPro" id="IPR015683">
    <property type="entry name" value="Ionotropic_Glu_rcpt"/>
</dbReference>
<dbReference type="EMBL" id="DF237860">
    <property type="protein sequence ID" value="GAQ92048.1"/>
    <property type="molecule type" value="Genomic_DNA"/>
</dbReference>
<reference evidence="14 15" key="1">
    <citation type="journal article" date="2014" name="Nat. Commun.">
        <title>Klebsormidium flaccidum genome reveals primary factors for plant terrestrial adaptation.</title>
        <authorList>
            <person name="Hori K."/>
            <person name="Maruyama F."/>
            <person name="Fujisawa T."/>
            <person name="Togashi T."/>
            <person name="Yamamoto N."/>
            <person name="Seo M."/>
            <person name="Sato S."/>
            <person name="Yamada T."/>
            <person name="Mori H."/>
            <person name="Tajima N."/>
            <person name="Moriyama T."/>
            <person name="Ikeuchi M."/>
            <person name="Watanabe M."/>
            <person name="Wada H."/>
            <person name="Kobayashi K."/>
            <person name="Saito M."/>
            <person name="Masuda T."/>
            <person name="Sasaki-Sekimoto Y."/>
            <person name="Mashiguchi K."/>
            <person name="Awai K."/>
            <person name="Shimojima M."/>
            <person name="Masuda S."/>
            <person name="Iwai M."/>
            <person name="Nobusawa T."/>
            <person name="Narise T."/>
            <person name="Kondo S."/>
            <person name="Saito H."/>
            <person name="Sato R."/>
            <person name="Murakawa M."/>
            <person name="Ihara Y."/>
            <person name="Oshima-Yamada Y."/>
            <person name="Ohtaka K."/>
            <person name="Satoh M."/>
            <person name="Sonobe K."/>
            <person name="Ishii M."/>
            <person name="Ohtani R."/>
            <person name="Kanamori-Sato M."/>
            <person name="Honoki R."/>
            <person name="Miyazaki D."/>
            <person name="Mochizuki H."/>
            <person name="Umetsu J."/>
            <person name="Higashi K."/>
            <person name="Shibata D."/>
            <person name="Kamiya Y."/>
            <person name="Sato N."/>
            <person name="Nakamura Y."/>
            <person name="Tabata S."/>
            <person name="Ida S."/>
            <person name="Kurokawa K."/>
            <person name="Ohta H."/>
        </authorList>
    </citation>
    <scope>NUCLEOTIDE SEQUENCE [LARGE SCALE GENOMIC DNA]</scope>
    <source>
        <strain evidence="14 15">NIES-2285</strain>
    </source>
</reference>
<evidence type="ECO:0000313" key="15">
    <source>
        <dbReference type="Proteomes" id="UP000054558"/>
    </source>
</evidence>
<dbReference type="STRING" id="105231.A0A1Y1IUX9"/>
<keyword evidence="2" id="KW-0813">Transport</keyword>
<dbReference type="GO" id="GO:0015276">
    <property type="term" value="F:ligand-gated monoatomic ion channel activity"/>
    <property type="evidence" value="ECO:0000318"/>
    <property type="project" value="GO_Central"/>
</dbReference>
<feature type="signal peptide" evidence="12">
    <location>
        <begin position="1"/>
        <end position="23"/>
    </location>
</feature>
<dbReference type="GO" id="GO:0038023">
    <property type="term" value="F:signaling receptor activity"/>
    <property type="evidence" value="ECO:0000318"/>
    <property type="project" value="GO_Central"/>
</dbReference>
<dbReference type="OrthoDB" id="5984008at2759"/>
<keyword evidence="3 11" id="KW-0812">Transmembrane</keyword>
<feature type="transmembrane region" description="Helical" evidence="11">
    <location>
        <begin position="155"/>
        <end position="175"/>
    </location>
</feature>
<keyword evidence="12" id="KW-0732">Signal</keyword>
<evidence type="ECO:0000256" key="11">
    <source>
        <dbReference type="SAM" id="Phobius"/>
    </source>
</evidence>
<keyword evidence="6 11" id="KW-0472">Membrane</keyword>
<dbReference type="PANTHER" id="PTHR18966">
    <property type="entry name" value="IONOTROPIC GLUTAMATE RECEPTOR"/>
    <property type="match status" value="1"/>
</dbReference>
<evidence type="ECO:0000256" key="8">
    <source>
        <dbReference type="ARBA" id="ARBA00023180"/>
    </source>
</evidence>
<evidence type="ECO:0000256" key="3">
    <source>
        <dbReference type="ARBA" id="ARBA00022692"/>
    </source>
</evidence>
<evidence type="ECO:0000256" key="5">
    <source>
        <dbReference type="ARBA" id="ARBA00023065"/>
    </source>
</evidence>
<dbReference type="GO" id="GO:0005886">
    <property type="term" value="C:plasma membrane"/>
    <property type="evidence" value="ECO:0000318"/>
    <property type="project" value="GO_Central"/>
</dbReference>
<keyword evidence="4 11" id="KW-1133">Transmembrane helix</keyword>
<name>A0A1Y1IUX9_KLENI</name>
<evidence type="ECO:0000259" key="13">
    <source>
        <dbReference type="Pfam" id="PF00060"/>
    </source>
</evidence>
<evidence type="ECO:0000313" key="14">
    <source>
        <dbReference type="EMBL" id="GAQ92048.1"/>
    </source>
</evidence>
<sequence>MALMTSSLDMFVVCVLFGVRVESRLLNANGTVDAEEIYTVCTANFPPYVACIEGDSSPTNFSGYSTEMFKRAASKLGWKAKNYRLLCLPFNDLVNDLTDPDGTCDMATAAMTVQLESIEKGIQFAYPDYHTGQGLMVYTSGVKTNRWLFLKPFSWVVWLFLFLAALAVGVSARVVEIIAKPKAAEPSEGKEDEKAGVGELVWSAGAQIVNAAEPMQAFSIPSRIIIFVWAFLILLLVAMYTGNAAAILTASAVDVSIQSIDDLQGKNWGAYQFTIEIMHLNGWNPTVLYDPQTVAETDHMLDQLESGVIEGLVWDCGFVDYITATRCNFYKVGDCITEDNRAMAFWQNATASLVNAFSTAVLQLEASSELSHIHEVFIKPTSTICESEAAGDQQQVTFNQVSGLWIVLTATIAWSMLMAFVARHVKLTHLHRLYKKTLSREVGKELGEIDLKQATVIDNPVAFHGP</sequence>
<dbReference type="InterPro" id="IPR001320">
    <property type="entry name" value="Iontro_rcpt_C"/>
</dbReference>